<dbReference type="PANTHER" id="PTHR43179">
    <property type="entry name" value="RHAMNOSYLTRANSFERASE WBBL"/>
    <property type="match status" value="1"/>
</dbReference>
<dbReference type="PANTHER" id="PTHR43179:SF12">
    <property type="entry name" value="GALACTOFURANOSYLTRANSFERASE GLFT2"/>
    <property type="match status" value="1"/>
</dbReference>
<sequence length="299" mass="33725">MTDLKVAAVIVTFNKLALFKECLEAIRAQTTPVSHIIVVDNHSSDGTESFLKAQEDVLVLRTETNLGGAGGFNAGMKQFMTQTDDDAVWIMDDDTIPVPDTLEKMLAGGAKVEDYGFLCSNVKWTNDEPTLMNIPNVKKTAWNLIAEKGLINVESCSFVSVMIPRQVVEAVGYPISDFFIWGDDFEYTLRITMTKLHKNGYFVSDSVVIHKMNQNLPVDILTEADPNRLGRFFYNYRNLYYISKKRGGRFVFGHWARALVTLVKVPFVSPNKRLKRMGLILHGLFAGIVFKPQIEYPNK</sequence>
<keyword evidence="3" id="KW-0328">Glycosyltransferase</keyword>
<organism evidence="6 7">
    <name type="scientific">Agrilactobacillus yilanensis</name>
    <dbReference type="NCBI Taxonomy" id="2485997"/>
    <lineage>
        <taxon>Bacteria</taxon>
        <taxon>Bacillati</taxon>
        <taxon>Bacillota</taxon>
        <taxon>Bacilli</taxon>
        <taxon>Lactobacillales</taxon>
        <taxon>Lactobacillaceae</taxon>
        <taxon>Agrilactobacillus</taxon>
    </lineage>
</organism>
<comment type="pathway">
    <text evidence="1">Cell wall biogenesis; cell wall polysaccharide biosynthesis.</text>
</comment>
<proteinExistence type="inferred from homology"/>
<protein>
    <submittedName>
        <fullName evidence="6">Glycosyltransferase family 2 protein</fullName>
    </submittedName>
</protein>
<name>A0ABW4JA45_9LACO</name>
<dbReference type="EMBL" id="JBHTOP010000028">
    <property type="protein sequence ID" value="MFD1672919.1"/>
    <property type="molecule type" value="Genomic_DNA"/>
</dbReference>
<dbReference type="RefSeq" id="WP_164507095.1">
    <property type="nucleotide sequence ID" value="NZ_JBHTOP010000028.1"/>
</dbReference>
<dbReference type="Pfam" id="PF00535">
    <property type="entry name" value="Glycos_transf_2"/>
    <property type="match status" value="1"/>
</dbReference>
<dbReference type="Gene3D" id="3.90.550.10">
    <property type="entry name" value="Spore Coat Polysaccharide Biosynthesis Protein SpsA, Chain A"/>
    <property type="match status" value="1"/>
</dbReference>
<reference evidence="7" key="1">
    <citation type="journal article" date="2019" name="Int. J. Syst. Evol. Microbiol.">
        <title>The Global Catalogue of Microorganisms (GCM) 10K type strain sequencing project: providing services to taxonomists for standard genome sequencing and annotation.</title>
        <authorList>
            <consortium name="The Broad Institute Genomics Platform"/>
            <consortium name="The Broad Institute Genome Sequencing Center for Infectious Disease"/>
            <person name="Wu L."/>
            <person name="Ma J."/>
        </authorList>
    </citation>
    <scope>NUCLEOTIDE SEQUENCE [LARGE SCALE GENOMIC DNA]</scope>
    <source>
        <strain evidence="7">CCM 8896</strain>
    </source>
</reference>
<evidence type="ECO:0000256" key="1">
    <source>
        <dbReference type="ARBA" id="ARBA00004776"/>
    </source>
</evidence>
<comment type="similarity">
    <text evidence="2">Belongs to the glycosyltransferase 2 family.</text>
</comment>
<dbReference type="InterPro" id="IPR001173">
    <property type="entry name" value="Glyco_trans_2-like"/>
</dbReference>
<accession>A0ABW4JA45</accession>
<feature type="domain" description="Glycosyltransferase 2-like" evidence="5">
    <location>
        <begin position="9"/>
        <end position="135"/>
    </location>
</feature>
<dbReference type="Proteomes" id="UP001597267">
    <property type="component" value="Unassembled WGS sequence"/>
</dbReference>
<gene>
    <name evidence="6" type="ORF">ACFQ5M_12525</name>
</gene>
<comment type="caution">
    <text evidence="6">The sequence shown here is derived from an EMBL/GenBank/DDBJ whole genome shotgun (WGS) entry which is preliminary data.</text>
</comment>
<keyword evidence="7" id="KW-1185">Reference proteome</keyword>
<dbReference type="InterPro" id="IPR029044">
    <property type="entry name" value="Nucleotide-diphossugar_trans"/>
</dbReference>
<evidence type="ECO:0000256" key="4">
    <source>
        <dbReference type="ARBA" id="ARBA00022679"/>
    </source>
</evidence>
<evidence type="ECO:0000259" key="5">
    <source>
        <dbReference type="Pfam" id="PF00535"/>
    </source>
</evidence>
<dbReference type="CDD" id="cd04185">
    <property type="entry name" value="GT_2_like_b"/>
    <property type="match status" value="1"/>
</dbReference>
<evidence type="ECO:0000313" key="7">
    <source>
        <dbReference type="Proteomes" id="UP001597267"/>
    </source>
</evidence>
<evidence type="ECO:0000256" key="3">
    <source>
        <dbReference type="ARBA" id="ARBA00022676"/>
    </source>
</evidence>
<evidence type="ECO:0000313" key="6">
    <source>
        <dbReference type="EMBL" id="MFD1672919.1"/>
    </source>
</evidence>
<evidence type="ECO:0000256" key="2">
    <source>
        <dbReference type="ARBA" id="ARBA00006739"/>
    </source>
</evidence>
<keyword evidence="4" id="KW-0808">Transferase</keyword>
<dbReference type="SUPFAM" id="SSF53448">
    <property type="entry name" value="Nucleotide-diphospho-sugar transferases"/>
    <property type="match status" value="1"/>
</dbReference>